<feature type="signal peptide" evidence="1">
    <location>
        <begin position="1"/>
        <end position="24"/>
    </location>
</feature>
<keyword evidence="4" id="KW-1185">Reference proteome</keyword>
<organism evidence="3 4">
    <name type="scientific">Ewingella americana</name>
    <dbReference type="NCBI Taxonomy" id="41202"/>
    <lineage>
        <taxon>Bacteria</taxon>
        <taxon>Pseudomonadati</taxon>
        <taxon>Pseudomonadota</taxon>
        <taxon>Gammaproteobacteria</taxon>
        <taxon>Enterobacterales</taxon>
        <taxon>Yersiniaceae</taxon>
        <taxon>Ewingella</taxon>
    </lineage>
</organism>
<dbReference type="InterPro" id="IPR003343">
    <property type="entry name" value="Big_2"/>
</dbReference>
<evidence type="ECO:0000259" key="2">
    <source>
        <dbReference type="Pfam" id="PF02368"/>
    </source>
</evidence>
<dbReference type="SUPFAM" id="SSF56436">
    <property type="entry name" value="C-type lectin-like"/>
    <property type="match status" value="1"/>
</dbReference>
<gene>
    <name evidence="3" type="ORF">EAH77_19175</name>
</gene>
<sequence length="355" mass="38496">MAKLLKYSALSCLMFLSLNTLCHAEMTTPSTGHLIGTPPSFFNVAGESGKVNFTKDDKHETDHDLDVNDTVKLSWKLLDNEGDADASLASVVWRCDHPQKGQRVLATGVDSYTITSQDLGCFIGVSLQPKTLTGDPRENDLLTIDDISNYDQDDNIVDGPVNPHAINITEYTVAPGTTQSKTVAADLILRTGWNGAKLQLETDNVASQVTWKSSNDEIATVSSSGLVTFKSKGAVTFTATNEEVSNTITFNPDLFYVFSTVGRSWYEADAWCTEQGYTMPALNQLSTGAANKREIPSATLWQEWGNVSVDGAKVAGSVVWSSDEWSSHGYYMYISDGHTTSNSKSMTEGAACLVP</sequence>
<keyword evidence="1" id="KW-0732">Signal</keyword>
<dbReference type="InterPro" id="IPR008964">
    <property type="entry name" value="Invasin/intimin_cell_adhesion"/>
</dbReference>
<feature type="chain" id="PRO_5021443733" description="BIG2 domain-containing protein" evidence="1">
    <location>
        <begin position="25"/>
        <end position="355"/>
    </location>
</feature>
<evidence type="ECO:0000256" key="1">
    <source>
        <dbReference type="SAM" id="SignalP"/>
    </source>
</evidence>
<proteinExistence type="predicted"/>
<evidence type="ECO:0000313" key="3">
    <source>
        <dbReference type="EMBL" id="TPG58362.1"/>
    </source>
</evidence>
<dbReference type="SUPFAM" id="SSF49373">
    <property type="entry name" value="Invasin/intimin cell-adhesion fragments"/>
    <property type="match status" value="1"/>
</dbReference>
<dbReference type="EMBL" id="RCZD01000011">
    <property type="protein sequence ID" value="TPG58362.1"/>
    <property type="molecule type" value="Genomic_DNA"/>
</dbReference>
<dbReference type="Proteomes" id="UP000317663">
    <property type="component" value="Unassembled WGS sequence"/>
</dbReference>
<feature type="domain" description="BIG2" evidence="2">
    <location>
        <begin position="203"/>
        <end position="245"/>
    </location>
</feature>
<evidence type="ECO:0000313" key="4">
    <source>
        <dbReference type="Proteomes" id="UP000317663"/>
    </source>
</evidence>
<comment type="caution">
    <text evidence="3">The sequence shown here is derived from an EMBL/GenBank/DDBJ whole genome shotgun (WGS) entry which is preliminary data.</text>
</comment>
<name>A0A502G9R0_9GAMM</name>
<dbReference type="Pfam" id="PF02368">
    <property type="entry name" value="Big_2"/>
    <property type="match status" value="1"/>
</dbReference>
<protein>
    <recommendedName>
        <fullName evidence="2">BIG2 domain-containing protein</fullName>
    </recommendedName>
</protein>
<reference evidence="3 4" key="1">
    <citation type="journal article" date="2019" name="Environ. Microbiol.">
        <title>Species interactions and distinct microbial communities in high Arctic permafrost affected cryosols are associated with the CH4 and CO2 gas fluxes.</title>
        <authorList>
            <person name="Altshuler I."/>
            <person name="Hamel J."/>
            <person name="Turney S."/>
            <person name="Magnuson E."/>
            <person name="Levesque R."/>
            <person name="Greer C."/>
            <person name="Whyte L.G."/>
        </authorList>
    </citation>
    <scope>NUCLEOTIDE SEQUENCE [LARGE SCALE GENOMIC DNA]</scope>
    <source>
        <strain evidence="3 4">E4</strain>
    </source>
</reference>
<dbReference type="InterPro" id="IPR016187">
    <property type="entry name" value="CTDL_fold"/>
</dbReference>
<dbReference type="Gene3D" id="2.60.40.1080">
    <property type="match status" value="1"/>
</dbReference>
<dbReference type="RefSeq" id="WP_140474401.1">
    <property type="nucleotide sequence ID" value="NZ_RCZD01000011.1"/>
</dbReference>
<dbReference type="AlphaFoldDB" id="A0A502G9R0"/>
<dbReference type="OrthoDB" id="7065811at2"/>
<accession>A0A502G9R0</accession>